<comment type="caution">
    <text evidence="1">The sequence shown here is derived from an EMBL/GenBank/DDBJ whole genome shotgun (WGS) entry which is preliminary data.</text>
</comment>
<proteinExistence type="predicted"/>
<organism evidence="1 2">
    <name type="scientific">Clitoria ternatea</name>
    <name type="common">Butterfly pea</name>
    <dbReference type="NCBI Taxonomy" id="43366"/>
    <lineage>
        <taxon>Eukaryota</taxon>
        <taxon>Viridiplantae</taxon>
        <taxon>Streptophyta</taxon>
        <taxon>Embryophyta</taxon>
        <taxon>Tracheophyta</taxon>
        <taxon>Spermatophyta</taxon>
        <taxon>Magnoliopsida</taxon>
        <taxon>eudicotyledons</taxon>
        <taxon>Gunneridae</taxon>
        <taxon>Pentapetalae</taxon>
        <taxon>rosids</taxon>
        <taxon>fabids</taxon>
        <taxon>Fabales</taxon>
        <taxon>Fabaceae</taxon>
        <taxon>Papilionoideae</taxon>
        <taxon>50 kb inversion clade</taxon>
        <taxon>NPAAA clade</taxon>
        <taxon>indigoferoid/millettioid clade</taxon>
        <taxon>Phaseoleae</taxon>
        <taxon>Clitoria</taxon>
    </lineage>
</organism>
<sequence>MLALRPKLTLSDALKVLNEIGRAKPPLARSRNLGIWKSPRKRNGFWSFLYPLLPQSPLLLVVRNLKLRASAQYLHSEEKFLVSSSLKKCKMLLNRFRS</sequence>
<accession>A0AAN9JLZ2</accession>
<gene>
    <name evidence="1" type="ORF">RJT34_12408</name>
</gene>
<dbReference type="AlphaFoldDB" id="A0AAN9JLZ2"/>
<protein>
    <submittedName>
        <fullName evidence="1">Uncharacterized protein</fullName>
    </submittedName>
</protein>
<dbReference type="EMBL" id="JAYKXN010000003">
    <property type="protein sequence ID" value="KAK7301542.1"/>
    <property type="molecule type" value="Genomic_DNA"/>
</dbReference>
<name>A0AAN9JLZ2_CLITE</name>
<evidence type="ECO:0000313" key="2">
    <source>
        <dbReference type="Proteomes" id="UP001359559"/>
    </source>
</evidence>
<reference evidence="1 2" key="1">
    <citation type="submission" date="2024-01" db="EMBL/GenBank/DDBJ databases">
        <title>The genomes of 5 underutilized Papilionoideae crops provide insights into root nodulation and disease resistance.</title>
        <authorList>
            <person name="Yuan L."/>
        </authorList>
    </citation>
    <scope>NUCLEOTIDE SEQUENCE [LARGE SCALE GENOMIC DNA]</scope>
    <source>
        <strain evidence="1">LY-2023</strain>
        <tissue evidence="1">Leaf</tissue>
    </source>
</reference>
<dbReference type="Proteomes" id="UP001359559">
    <property type="component" value="Unassembled WGS sequence"/>
</dbReference>
<evidence type="ECO:0000313" key="1">
    <source>
        <dbReference type="EMBL" id="KAK7301542.1"/>
    </source>
</evidence>
<keyword evidence="2" id="KW-1185">Reference proteome</keyword>